<sequence>MVIQSLSVSQFVNKSIISRYYFTF</sequence>
<protein>
    <submittedName>
        <fullName evidence="1">Uncharacterized protein</fullName>
    </submittedName>
</protein>
<dbReference type="EMBL" id="GBXM01082631">
    <property type="protein sequence ID" value="JAH25946.1"/>
    <property type="molecule type" value="Transcribed_RNA"/>
</dbReference>
<name>A0A0E9R9X2_ANGAN</name>
<proteinExistence type="predicted"/>
<reference evidence="1" key="1">
    <citation type="submission" date="2014-11" db="EMBL/GenBank/DDBJ databases">
        <authorList>
            <person name="Amaro Gonzalez C."/>
        </authorList>
    </citation>
    <scope>NUCLEOTIDE SEQUENCE</scope>
</reference>
<organism evidence="1">
    <name type="scientific">Anguilla anguilla</name>
    <name type="common">European freshwater eel</name>
    <name type="synonym">Muraena anguilla</name>
    <dbReference type="NCBI Taxonomy" id="7936"/>
    <lineage>
        <taxon>Eukaryota</taxon>
        <taxon>Metazoa</taxon>
        <taxon>Chordata</taxon>
        <taxon>Craniata</taxon>
        <taxon>Vertebrata</taxon>
        <taxon>Euteleostomi</taxon>
        <taxon>Actinopterygii</taxon>
        <taxon>Neopterygii</taxon>
        <taxon>Teleostei</taxon>
        <taxon>Anguilliformes</taxon>
        <taxon>Anguillidae</taxon>
        <taxon>Anguilla</taxon>
    </lineage>
</organism>
<reference evidence="1" key="2">
    <citation type="journal article" date="2015" name="Fish Shellfish Immunol.">
        <title>Early steps in the European eel (Anguilla anguilla)-Vibrio vulnificus interaction in the gills: Role of the RtxA13 toxin.</title>
        <authorList>
            <person name="Callol A."/>
            <person name="Pajuelo D."/>
            <person name="Ebbesson L."/>
            <person name="Teles M."/>
            <person name="MacKenzie S."/>
            <person name="Amaro C."/>
        </authorList>
    </citation>
    <scope>NUCLEOTIDE SEQUENCE</scope>
</reference>
<accession>A0A0E9R9X2</accession>
<evidence type="ECO:0000313" key="1">
    <source>
        <dbReference type="EMBL" id="JAH25946.1"/>
    </source>
</evidence>
<dbReference type="AlphaFoldDB" id="A0A0E9R9X2"/>